<organism evidence="2 3">
    <name type="scientific">Cognatiluteimonas weifangensis</name>
    <dbReference type="NCBI Taxonomy" id="2303539"/>
    <lineage>
        <taxon>Bacteria</taxon>
        <taxon>Pseudomonadati</taxon>
        <taxon>Pseudomonadota</taxon>
        <taxon>Gammaproteobacteria</taxon>
        <taxon>Lysobacterales</taxon>
        <taxon>Lysobacteraceae</taxon>
        <taxon>Cognatiluteimonas</taxon>
    </lineage>
</organism>
<dbReference type="OrthoDB" id="9774579at2"/>
<dbReference type="Pfam" id="PF01436">
    <property type="entry name" value="NHL"/>
    <property type="match status" value="1"/>
</dbReference>
<accession>A0A372DNJ0</accession>
<comment type="caution">
    <text evidence="2">The sequence shown here is derived from an EMBL/GenBank/DDBJ whole genome shotgun (WGS) entry which is preliminary data.</text>
</comment>
<dbReference type="InterPro" id="IPR001258">
    <property type="entry name" value="NHL_repeat"/>
</dbReference>
<keyword evidence="1" id="KW-0677">Repeat</keyword>
<sequence>MDTTLAPEFPQTLEWLNLPASPRMADLGGRVCALAFVNAGSAWSLQRLHDLAQLQARHGGRLQVLAVHVPRFDHERDGRRIVSHLNRHGLSVPVAHDPDWTLWQQCGVQAWPTVVLIDGHGRIRERIVGDGPLRDLDARLKALCAEQGGAPGEGAALALRRQHEPALPLRFPGGLALGGQYLYVADSGHHRVLECDQAGRVLRQFGSGDAGFIDGPAELAAFSRPHGLCLERGTLYVVDSGNHAIRRIDLRSGDVATLCGAGRPGAPDEGTIGDPRAVALDQPRAVVLVGDALLIACCGDNRIWKYDLGKHDLSLVAGSGALAVADGAGADAAFAEPVALAAVQQRVYVCDGAGSAIRTLNLRSRQVATLVGEDPWNYGCTDGVRSDARLQDPQAIALDPDAPLLWIADCGNDQLRSLRLGGGELATYALPQRLHGPRGLAVAAGVVWIADTDAHAVLRLDTHNGALHRVPIGE</sequence>
<dbReference type="InterPro" id="IPR036249">
    <property type="entry name" value="Thioredoxin-like_sf"/>
</dbReference>
<evidence type="ECO:0008006" key="4">
    <source>
        <dbReference type="Google" id="ProtNLM"/>
    </source>
</evidence>
<keyword evidence="3" id="KW-1185">Reference proteome</keyword>
<dbReference type="InterPro" id="IPR011042">
    <property type="entry name" value="6-blade_b-propeller_TolB-like"/>
</dbReference>
<dbReference type="RefSeq" id="WP_117202122.1">
    <property type="nucleotide sequence ID" value="NZ_JBHTBK010000009.1"/>
</dbReference>
<proteinExistence type="predicted"/>
<evidence type="ECO:0000313" key="2">
    <source>
        <dbReference type="EMBL" id="RFP61096.1"/>
    </source>
</evidence>
<gene>
    <name evidence="2" type="ORF">D0Y53_04990</name>
</gene>
<evidence type="ECO:0000256" key="1">
    <source>
        <dbReference type="ARBA" id="ARBA00022737"/>
    </source>
</evidence>
<dbReference type="Gene3D" id="3.40.30.10">
    <property type="entry name" value="Glutaredoxin"/>
    <property type="match status" value="1"/>
</dbReference>
<reference evidence="2 3" key="1">
    <citation type="submission" date="2018-08" db="EMBL/GenBank/DDBJ databases">
        <title>Lysobacter weifangensis sp. nov., a new member of the family 'Xanthomonadaceae', isolated from soil in a farmland.</title>
        <authorList>
            <person name="Zhao H."/>
        </authorList>
    </citation>
    <scope>NUCLEOTIDE SEQUENCE [LARGE SCALE GENOMIC DNA]</scope>
    <source>
        <strain evidence="2 3">WF-2</strain>
    </source>
</reference>
<dbReference type="SUPFAM" id="SSF52833">
    <property type="entry name" value="Thioredoxin-like"/>
    <property type="match status" value="1"/>
</dbReference>
<dbReference type="SUPFAM" id="SSF75011">
    <property type="entry name" value="3-carboxy-cis,cis-mucoante lactonizing enzyme"/>
    <property type="match status" value="1"/>
</dbReference>
<dbReference type="Gene3D" id="2.120.10.30">
    <property type="entry name" value="TolB, C-terminal domain"/>
    <property type="match status" value="2"/>
</dbReference>
<name>A0A372DNJ0_9GAMM</name>
<protein>
    <recommendedName>
        <fullName evidence="4">Nhl repeat protein</fullName>
    </recommendedName>
</protein>
<dbReference type="AlphaFoldDB" id="A0A372DNJ0"/>
<dbReference type="PANTHER" id="PTHR46388:SF2">
    <property type="entry name" value="NHL REPEAT-CONTAINING PROTEIN 2"/>
    <property type="match status" value="1"/>
</dbReference>
<dbReference type="PANTHER" id="PTHR46388">
    <property type="entry name" value="NHL REPEAT-CONTAINING PROTEIN 2"/>
    <property type="match status" value="1"/>
</dbReference>
<dbReference type="Proteomes" id="UP000262917">
    <property type="component" value="Unassembled WGS sequence"/>
</dbReference>
<dbReference type="EMBL" id="QVPD01000004">
    <property type="protein sequence ID" value="RFP61096.1"/>
    <property type="molecule type" value="Genomic_DNA"/>
</dbReference>
<evidence type="ECO:0000313" key="3">
    <source>
        <dbReference type="Proteomes" id="UP000262917"/>
    </source>
</evidence>